<evidence type="ECO:0000313" key="4">
    <source>
        <dbReference type="Proteomes" id="UP000649768"/>
    </source>
</evidence>
<protein>
    <recommendedName>
        <fullName evidence="5">C2H2-type domain-containing protein</fullName>
    </recommendedName>
</protein>
<keyword evidence="2" id="KW-0812">Transmembrane</keyword>
<gene>
    <name evidence="3" type="ORF">IFO68_17210</name>
</gene>
<proteinExistence type="predicted"/>
<keyword evidence="2" id="KW-1133">Transmembrane helix</keyword>
<evidence type="ECO:0000313" key="3">
    <source>
        <dbReference type="EMBL" id="MBD8514422.1"/>
    </source>
</evidence>
<feature type="region of interest" description="Disordered" evidence="1">
    <location>
        <begin position="90"/>
        <end position="130"/>
    </location>
</feature>
<comment type="caution">
    <text evidence="3">The sequence shown here is derived from an EMBL/GenBank/DDBJ whole genome shotgun (WGS) entry which is preliminary data.</text>
</comment>
<keyword evidence="2" id="KW-0472">Membrane</keyword>
<feature type="transmembrane region" description="Helical" evidence="2">
    <location>
        <begin position="143"/>
        <end position="161"/>
    </location>
</feature>
<dbReference type="RefSeq" id="WP_192017061.1">
    <property type="nucleotide sequence ID" value="NZ_JACYTP010000013.1"/>
</dbReference>
<keyword evidence="4" id="KW-1185">Reference proteome</keyword>
<evidence type="ECO:0008006" key="5">
    <source>
        <dbReference type="Google" id="ProtNLM"/>
    </source>
</evidence>
<dbReference type="EMBL" id="JACYTP010000013">
    <property type="protein sequence ID" value="MBD8514422.1"/>
    <property type="molecule type" value="Genomic_DNA"/>
</dbReference>
<name>A0ABR9BPK6_9GAMM</name>
<feature type="compositionally biased region" description="Low complexity" evidence="1">
    <location>
        <begin position="105"/>
        <end position="117"/>
    </location>
</feature>
<sequence length="176" mass="19268">MSKNPTRGYIRCTVPECGEVCTVHMTGEHRLMESGEPPKNPRNIGKLYYRCPRCGNSTNSTSMHEHIEKHKVDTVQALGDAPVITVQETVQESVSEPVQETVPDSVQSVSQSVTQTSEDGLPALTEPEKAPAQDVPKIAWKTLYPWLVGLFVLVMILIGLCKGKKDDSNSGKLAAH</sequence>
<organism evidence="3 4">
    <name type="scientific">Photobacterium arenosum</name>
    <dbReference type="NCBI Taxonomy" id="2774143"/>
    <lineage>
        <taxon>Bacteria</taxon>
        <taxon>Pseudomonadati</taxon>
        <taxon>Pseudomonadota</taxon>
        <taxon>Gammaproteobacteria</taxon>
        <taxon>Vibrionales</taxon>
        <taxon>Vibrionaceae</taxon>
        <taxon>Photobacterium</taxon>
    </lineage>
</organism>
<feature type="compositionally biased region" description="Polar residues" evidence="1">
    <location>
        <begin position="90"/>
        <end position="104"/>
    </location>
</feature>
<dbReference type="Proteomes" id="UP000649768">
    <property type="component" value="Unassembled WGS sequence"/>
</dbReference>
<evidence type="ECO:0000256" key="2">
    <source>
        <dbReference type="SAM" id="Phobius"/>
    </source>
</evidence>
<reference evidence="3 4" key="1">
    <citation type="submission" date="2020-09" db="EMBL/GenBank/DDBJ databases">
        <title>Photobacterium sp. CAU 1568 isolated from sand of Sido Beach.</title>
        <authorList>
            <person name="Kim W."/>
        </authorList>
    </citation>
    <scope>NUCLEOTIDE SEQUENCE [LARGE SCALE GENOMIC DNA]</scope>
    <source>
        <strain evidence="3 4">CAU 1568</strain>
    </source>
</reference>
<evidence type="ECO:0000256" key="1">
    <source>
        <dbReference type="SAM" id="MobiDB-lite"/>
    </source>
</evidence>
<accession>A0ABR9BPK6</accession>